<evidence type="ECO:0000313" key="2">
    <source>
        <dbReference type="EMBL" id="CAI9938300.1"/>
    </source>
</evidence>
<keyword evidence="1" id="KW-0812">Transmembrane</keyword>
<comment type="caution">
    <text evidence="2">The sequence shown here is derived from an EMBL/GenBank/DDBJ whole genome shotgun (WGS) entry which is preliminary data.</text>
</comment>
<keyword evidence="1" id="KW-1133">Transmembrane helix</keyword>
<feature type="transmembrane region" description="Helical" evidence="1">
    <location>
        <begin position="20"/>
        <end position="41"/>
    </location>
</feature>
<dbReference type="EMBL" id="CATOUU010000654">
    <property type="protein sequence ID" value="CAI9938300.1"/>
    <property type="molecule type" value="Genomic_DNA"/>
</dbReference>
<evidence type="ECO:0000313" key="5">
    <source>
        <dbReference type="Proteomes" id="UP001642409"/>
    </source>
</evidence>
<feature type="transmembrane region" description="Helical" evidence="1">
    <location>
        <begin position="139"/>
        <end position="159"/>
    </location>
</feature>
<keyword evidence="5" id="KW-1185">Reference proteome</keyword>
<evidence type="ECO:0000313" key="4">
    <source>
        <dbReference type="EMBL" id="CAL6003874.1"/>
    </source>
</evidence>
<evidence type="ECO:0000256" key="1">
    <source>
        <dbReference type="SAM" id="Phobius"/>
    </source>
</evidence>
<sequence>MINKNTLNNTQFLNVQDFQAWMNLFFYICIDQLLILQYFNLQIDNHILFNVLYVKYLKSSHLCQVLAISILLQIDILSLQVFNFYVLEVFHSQIPNYQFFHRFARELWNYAVRTFQFVHLQGVNETEIFEFVACYFKLVVYYTLFKTLNLFFVFLFSLLNECLTSANWSKLK</sequence>
<reference evidence="2" key="1">
    <citation type="submission" date="2023-06" db="EMBL/GenBank/DDBJ databases">
        <authorList>
            <person name="Kurt Z."/>
        </authorList>
    </citation>
    <scope>NUCLEOTIDE SEQUENCE</scope>
</reference>
<accession>A0AA86PMS2</accession>
<name>A0AA86PMS2_9EUKA</name>
<dbReference type="Proteomes" id="UP001642409">
    <property type="component" value="Unassembled WGS sequence"/>
</dbReference>
<dbReference type="EMBL" id="CAXDID020000025">
    <property type="protein sequence ID" value="CAL5990607.1"/>
    <property type="molecule type" value="Genomic_DNA"/>
</dbReference>
<dbReference type="EMBL" id="CAXDID020000048">
    <property type="protein sequence ID" value="CAL6003874.1"/>
    <property type="molecule type" value="Genomic_DNA"/>
</dbReference>
<feature type="transmembrane region" description="Helical" evidence="1">
    <location>
        <begin position="62"/>
        <end position="86"/>
    </location>
</feature>
<organism evidence="2">
    <name type="scientific">Hexamita inflata</name>
    <dbReference type="NCBI Taxonomy" id="28002"/>
    <lineage>
        <taxon>Eukaryota</taxon>
        <taxon>Metamonada</taxon>
        <taxon>Diplomonadida</taxon>
        <taxon>Hexamitidae</taxon>
        <taxon>Hexamitinae</taxon>
        <taxon>Hexamita</taxon>
    </lineage>
</organism>
<reference evidence="3 5" key="2">
    <citation type="submission" date="2024-07" db="EMBL/GenBank/DDBJ databases">
        <authorList>
            <person name="Akdeniz Z."/>
        </authorList>
    </citation>
    <scope>NUCLEOTIDE SEQUENCE [LARGE SCALE GENOMIC DNA]</scope>
</reference>
<keyword evidence="1" id="KW-0472">Membrane</keyword>
<proteinExistence type="predicted"/>
<protein>
    <submittedName>
        <fullName evidence="3">Hypothetical_protein</fullName>
    </submittedName>
</protein>
<evidence type="ECO:0000313" key="3">
    <source>
        <dbReference type="EMBL" id="CAL5990607.1"/>
    </source>
</evidence>
<dbReference type="AlphaFoldDB" id="A0AA86PMS2"/>
<gene>
    <name evidence="3" type="ORF">HINF_LOCUS11439</name>
    <name evidence="4" type="ORF">HINF_LOCUS18610</name>
    <name evidence="2" type="ORF">HINF_LOCUS25945</name>
</gene>